<comment type="caution">
    <text evidence="2">The sequence shown here is derived from an EMBL/GenBank/DDBJ whole genome shotgun (WGS) entry which is preliminary data.</text>
</comment>
<dbReference type="Proteomes" id="UP001642484">
    <property type="component" value="Unassembled WGS sequence"/>
</dbReference>
<keyword evidence="3" id="KW-1185">Reference proteome</keyword>
<evidence type="ECO:0000313" key="2">
    <source>
        <dbReference type="EMBL" id="CAK9066469.1"/>
    </source>
</evidence>
<dbReference type="EMBL" id="CAXAMN010022107">
    <property type="protein sequence ID" value="CAK9066469.1"/>
    <property type="molecule type" value="Genomic_DNA"/>
</dbReference>
<gene>
    <name evidence="2" type="ORF">CCMP2556_LOCUS32652</name>
</gene>
<feature type="non-terminal residue" evidence="2">
    <location>
        <position position="219"/>
    </location>
</feature>
<organism evidence="2 3">
    <name type="scientific">Durusdinium trenchii</name>
    <dbReference type="NCBI Taxonomy" id="1381693"/>
    <lineage>
        <taxon>Eukaryota</taxon>
        <taxon>Sar</taxon>
        <taxon>Alveolata</taxon>
        <taxon>Dinophyceae</taxon>
        <taxon>Suessiales</taxon>
        <taxon>Symbiodiniaceae</taxon>
        <taxon>Durusdinium</taxon>
    </lineage>
</organism>
<sequence length="219" mass="23992">MAAARAQLATKVATTQGDRAQTLEGCIPALLESVRCLEDLQAVQAYLDQGFADHGLQAAEMEAVLAACNRKLKSAQTVLPRRKQQDYVRVHDVKGADGCLLVELLPKDAQQIPPTLRDRLQLEQLPEDKMPVSFAHLAAFAPRVRLRQTRPAEPREQAWVPQLAHLLNQLQSRSDGGLHNLQIFTPAQTKCPQPQLALTNEAAEPPQTQLAPADAPAAR</sequence>
<protein>
    <submittedName>
        <fullName evidence="2">Uncharacterized protein</fullName>
    </submittedName>
</protein>
<evidence type="ECO:0000313" key="3">
    <source>
        <dbReference type="Proteomes" id="UP001642484"/>
    </source>
</evidence>
<reference evidence="2 3" key="1">
    <citation type="submission" date="2024-02" db="EMBL/GenBank/DDBJ databases">
        <authorList>
            <person name="Chen Y."/>
            <person name="Shah S."/>
            <person name="Dougan E. K."/>
            <person name="Thang M."/>
            <person name="Chan C."/>
        </authorList>
    </citation>
    <scope>NUCLEOTIDE SEQUENCE [LARGE SCALE GENOMIC DNA]</scope>
</reference>
<accession>A0ABP0NUG5</accession>
<name>A0ABP0NUG5_9DINO</name>
<feature type="region of interest" description="Disordered" evidence="1">
    <location>
        <begin position="195"/>
        <end position="219"/>
    </location>
</feature>
<proteinExistence type="predicted"/>
<evidence type="ECO:0000256" key="1">
    <source>
        <dbReference type="SAM" id="MobiDB-lite"/>
    </source>
</evidence>